<reference evidence="2" key="2">
    <citation type="submission" date="2018-07" db="EMBL/GenBank/DDBJ databases">
        <authorList>
            <consortium name="NCBI Pathogen Detection Project"/>
        </authorList>
    </citation>
    <scope>NUCLEOTIDE SEQUENCE</scope>
    <source>
        <strain evidence="2">09-1463</strain>
    </source>
</reference>
<name>A0A626HCS0_SALET</name>
<comment type="caution">
    <text evidence="1">The sequence shown here is derived from an EMBL/GenBank/DDBJ whole genome shotgun (WGS) entry which is preliminary data.</text>
</comment>
<evidence type="ECO:0000313" key="1">
    <source>
        <dbReference type="EMBL" id="EDA8344996.1"/>
    </source>
</evidence>
<gene>
    <name evidence="1" type="ORF">A4J55_08535</name>
    <name evidence="2" type="ORF">G4I94_001678</name>
</gene>
<dbReference type="AlphaFoldDB" id="A0A626HCS0"/>
<dbReference type="EMBL" id="AALLJU010000004">
    <property type="protein sequence ID" value="EDA8344996.1"/>
    <property type="molecule type" value="Genomic_DNA"/>
</dbReference>
<dbReference type="EMBL" id="DAASNB010000007">
    <property type="protein sequence ID" value="HAE6199740.1"/>
    <property type="molecule type" value="Genomic_DNA"/>
</dbReference>
<reference evidence="2" key="1">
    <citation type="journal article" date="2018" name="Genome Biol.">
        <title>SKESA: strategic k-mer extension for scrupulous assemblies.</title>
        <authorList>
            <person name="Souvorov A."/>
            <person name="Agarwala R."/>
            <person name="Lipman D.J."/>
        </authorList>
    </citation>
    <scope>NUCLEOTIDE SEQUENCE</scope>
    <source>
        <strain evidence="2">09-1463</strain>
    </source>
</reference>
<organism evidence="1">
    <name type="scientific">Salmonella enterica subsp. enterica serovar Stanley</name>
    <dbReference type="NCBI Taxonomy" id="192953"/>
    <lineage>
        <taxon>Bacteria</taxon>
        <taxon>Pseudomonadati</taxon>
        <taxon>Pseudomonadota</taxon>
        <taxon>Gammaproteobacteria</taxon>
        <taxon>Enterobacterales</taxon>
        <taxon>Enterobacteriaceae</taxon>
        <taxon>Salmonella</taxon>
    </lineage>
</organism>
<protein>
    <submittedName>
        <fullName evidence="1">Uncharacterized protein</fullName>
    </submittedName>
</protein>
<proteinExistence type="predicted"/>
<evidence type="ECO:0000313" key="2">
    <source>
        <dbReference type="EMBL" id="HAE6199740.1"/>
    </source>
</evidence>
<sequence>MKRFSHYEKKSANLSYQKNQIALKRFKKSGSFCFSTQEKLPVLWQFFEVKHIFSPTDPQ</sequence>
<accession>A0A626HCS0</accession>
<reference evidence="1" key="3">
    <citation type="submission" date="2018-07" db="EMBL/GenBank/DDBJ databases">
        <authorList>
            <person name="Ashton P.M."/>
            <person name="Dallman T."/>
            <person name="Nair S."/>
            <person name="De Pinna E."/>
            <person name="Peters T."/>
            <person name="Grant K."/>
        </authorList>
    </citation>
    <scope>NUCLEOTIDE SEQUENCE</scope>
    <source>
        <strain evidence="1">176321</strain>
    </source>
</reference>